<protein>
    <recommendedName>
        <fullName evidence="4 10">Mediator of RNA polymerase II transcription subunit 14</fullName>
    </recommendedName>
    <alternativeName>
        <fullName evidence="9 10">Mediator complex subunit 14</fullName>
    </alternativeName>
</protein>
<dbReference type="Pfam" id="PF07690">
    <property type="entry name" value="MFS_1"/>
    <property type="match status" value="1"/>
</dbReference>
<dbReference type="GO" id="GO:0022857">
    <property type="term" value="F:transmembrane transporter activity"/>
    <property type="evidence" value="ECO:0007669"/>
    <property type="project" value="InterPro"/>
</dbReference>
<feature type="transmembrane region" description="Helical" evidence="12">
    <location>
        <begin position="165"/>
        <end position="184"/>
    </location>
</feature>
<evidence type="ECO:0000256" key="11">
    <source>
        <dbReference type="SAM" id="MobiDB-lite"/>
    </source>
</evidence>
<keyword evidence="12" id="KW-1133">Transmembrane helix</keyword>
<keyword evidence="8 10" id="KW-0539">Nucleus</keyword>
<name>A0A9P8G364_AURME</name>
<dbReference type="GO" id="GO:0016592">
    <property type="term" value="C:mediator complex"/>
    <property type="evidence" value="ECO:0007669"/>
    <property type="project" value="UniProtKB-UniRule"/>
</dbReference>
<evidence type="ECO:0000256" key="3">
    <source>
        <dbReference type="ARBA" id="ARBA00007813"/>
    </source>
</evidence>
<dbReference type="InterPro" id="IPR013947">
    <property type="entry name" value="Mediator_Med14"/>
</dbReference>
<gene>
    <name evidence="14" type="ORF">KCU98_g1314</name>
</gene>
<dbReference type="InterPro" id="IPR036259">
    <property type="entry name" value="MFS_trans_sf"/>
</dbReference>
<reference evidence="14" key="2">
    <citation type="submission" date="2021-08" db="EMBL/GenBank/DDBJ databases">
        <authorList>
            <person name="Gostincar C."/>
            <person name="Sun X."/>
            <person name="Song Z."/>
            <person name="Gunde-Cimerman N."/>
        </authorList>
    </citation>
    <scope>NUCLEOTIDE SEQUENCE</scope>
    <source>
        <strain evidence="14">EXF-9298</strain>
    </source>
</reference>
<comment type="subcellular location">
    <subcellularLocation>
        <location evidence="2">Membrane</location>
        <topology evidence="2">Multi-pass membrane protein</topology>
    </subcellularLocation>
    <subcellularLocation>
        <location evidence="1 10">Nucleus</location>
    </subcellularLocation>
</comment>
<evidence type="ECO:0000313" key="14">
    <source>
        <dbReference type="EMBL" id="KAG9990212.1"/>
    </source>
</evidence>
<feature type="transmembrane region" description="Helical" evidence="12">
    <location>
        <begin position="95"/>
        <end position="116"/>
    </location>
</feature>
<comment type="function">
    <text evidence="10">Component of the Mediator complex, a coactivator involved in the regulated transcription of nearly all RNA polymerase II-dependent genes. Mediator functions as a bridge to convey information from gene-specific regulatory proteins to the basal RNA polymerase II transcription machinery. Mediator is recruited to promoters by direct interactions with regulatory proteins and serves as a scaffold for the assembly of a functional preinitiation complex with RNA polymerase II and the general transcription factors.</text>
</comment>
<evidence type="ECO:0000256" key="12">
    <source>
        <dbReference type="SAM" id="Phobius"/>
    </source>
</evidence>
<organism evidence="14 15">
    <name type="scientific">Aureobasidium melanogenum</name>
    <name type="common">Aureobasidium pullulans var. melanogenum</name>
    <dbReference type="NCBI Taxonomy" id="46634"/>
    <lineage>
        <taxon>Eukaryota</taxon>
        <taxon>Fungi</taxon>
        <taxon>Dikarya</taxon>
        <taxon>Ascomycota</taxon>
        <taxon>Pezizomycotina</taxon>
        <taxon>Dothideomycetes</taxon>
        <taxon>Dothideomycetidae</taxon>
        <taxon>Dothideales</taxon>
        <taxon>Saccotheciaceae</taxon>
        <taxon>Aureobasidium</taxon>
    </lineage>
</organism>
<dbReference type="GO" id="GO:0006357">
    <property type="term" value="P:regulation of transcription by RNA polymerase II"/>
    <property type="evidence" value="ECO:0007669"/>
    <property type="project" value="InterPro"/>
</dbReference>
<dbReference type="PANTHER" id="PTHR12809">
    <property type="entry name" value="MEDIATOR COMPLEX SUBUNIT"/>
    <property type="match status" value="1"/>
</dbReference>
<feature type="compositionally biased region" description="Polar residues" evidence="11">
    <location>
        <begin position="1"/>
        <end position="10"/>
    </location>
</feature>
<accession>A0A9P8G364</accession>
<keyword evidence="12" id="KW-0472">Membrane</keyword>
<evidence type="ECO:0000256" key="5">
    <source>
        <dbReference type="ARBA" id="ARBA00023015"/>
    </source>
</evidence>
<feature type="transmembrane region" description="Helical" evidence="12">
    <location>
        <begin position="363"/>
        <end position="381"/>
    </location>
</feature>
<feature type="transmembrane region" description="Helical" evidence="12">
    <location>
        <begin position="136"/>
        <end position="158"/>
    </location>
</feature>
<feature type="non-terminal residue" evidence="14">
    <location>
        <position position="1"/>
    </location>
</feature>
<evidence type="ECO:0000256" key="6">
    <source>
        <dbReference type="ARBA" id="ARBA00023159"/>
    </source>
</evidence>
<dbReference type="InterPro" id="IPR055122">
    <property type="entry name" value="Med14_N"/>
</dbReference>
<feature type="compositionally biased region" description="Basic and acidic residues" evidence="11">
    <location>
        <begin position="56"/>
        <end position="69"/>
    </location>
</feature>
<comment type="caution">
    <text evidence="14">The sequence shown here is derived from an EMBL/GenBank/DDBJ whole genome shotgun (WGS) entry which is preliminary data.</text>
</comment>
<proteinExistence type="inferred from homology"/>
<evidence type="ECO:0000256" key="9">
    <source>
        <dbReference type="ARBA" id="ARBA00032007"/>
    </source>
</evidence>
<dbReference type="Proteomes" id="UP000729357">
    <property type="component" value="Unassembled WGS sequence"/>
</dbReference>
<feature type="transmembrane region" description="Helical" evidence="12">
    <location>
        <begin position="424"/>
        <end position="445"/>
    </location>
</feature>
<dbReference type="PANTHER" id="PTHR12809:SF2">
    <property type="entry name" value="MEDIATOR OF RNA POLYMERASE II TRANSCRIPTION SUBUNIT 14"/>
    <property type="match status" value="1"/>
</dbReference>
<dbReference type="InterPro" id="IPR011701">
    <property type="entry name" value="MFS"/>
</dbReference>
<evidence type="ECO:0000256" key="1">
    <source>
        <dbReference type="ARBA" id="ARBA00004123"/>
    </source>
</evidence>
<dbReference type="Gene3D" id="1.20.1250.20">
    <property type="entry name" value="MFS general substrate transporter like domains"/>
    <property type="match status" value="1"/>
</dbReference>
<feature type="region of interest" description="Disordered" evidence="11">
    <location>
        <begin position="1"/>
        <end position="74"/>
    </location>
</feature>
<evidence type="ECO:0000256" key="2">
    <source>
        <dbReference type="ARBA" id="ARBA00004141"/>
    </source>
</evidence>
<evidence type="ECO:0000256" key="4">
    <source>
        <dbReference type="ARBA" id="ARBA00019619"/>
    </source>
</evidence>
<dbReference type="GO" id="GO:0016020">
    <property type="term" value="C:membrane"/>
    <property type="evidence" value="ECO:0007669"/>
    <property type="project" value="UniProtKB-SubCell"/>
</dbReference>
<keyword evidence="15" id="KW-1185">Reference proteome</keyword>
<feature type="transmembrane region" description="Helical" evidence="12">
    <location>
        <begin position="332"/>
        <end position="351"/>
    </location>
</feature>
<feature type="transmembrane region" description="Helical" evidence="12">
    <location>
        <begin position="295"/>
        <end position="317"/>
    </location>
</feature>
<evidence type="ECO:0000259" key="13">
    <source>
        <dbReference type="Pfam" id="PF08638"/>
    </source>
</evidence>
<feature type="region of interest" description="Disordered" evidence="11">
    <location>
        <begin position="484"/>
        <end position="505"/>
    </location>
</feature>
<comment type="subunit">
    <text evidence="10">Component of the Mediator complex.</text>
</comment>
<feature type="transmembrane region" description="Helical" evidence="12">
    <location>
        <begin position="221"/>
        <end position="242"/>
    </location>
</feature>
<feature type="transmembrane region" description="Helical" evidence="12">
    <location>
        <begin position="387"/>
        <end position="412"/>
    </location>
</feature>
<reference evidence="14" key="1">
    <citation type="journal article" date="2021" name="J Fungi (Basel)">
        <title>Virulence traits and population genomics of the black yeast Aureobasidium melanogenum.</title>
        <authorList>
            <person name="Cernosa A."/>
            <person name="Sun X."/>
            <person name="Gostincar C."/>
            <person name="Fang C."/>
            <person name="Gunde-Cimerman N."/>
            <person name="Song Z."/>
        </authorList>
    </citation>
    <scope>NUCLEOTIDE SEQUENCE</scope>
    <source>
        <strain evidence="14">EXF-9298</strain>
    </source>
</reference>
<comment type="similarity">
    <text evidence="3 10">Belongs to the Mediator complex subunit 14 family.</text>
</comment>
<evidence type="ECO:0000256" key="8">
    <source>
        <dbReference type="ARBA" id="ARBA00023242"/>
    </source>
</evidence>
<dbReference type="CDD" id="cd17352">
    <property type="entry name" value="MFS_MCT_SLC16"/>
    <property type="match status" value="1"/>
</dbReference>
<keyword evidence="5 10" id="KW-0805">Transcription regulation</keyword>
<dbReference type="Pfam" id="PF08638">
    <property type="entry name" value="Med14"/>
    <property type="match status" value="1"/>
</dbReference>
<sequence length="1463" mass="160063">MHQHTQQAEASTRPKNEEYEDSSASSATEAEKEIIAENALNEGTTQPYEDPIAEEQQQRTDGGDIEKQTTRRSIRSGKAVSVNNVAAIPNGGTKAWLQVLGAWVLFFNSWGIINTFGAYQTYYETGILSSSSPSDISWIGSVQAFLLMLVGALTGPIYDAGYFRALLAVGSFGVVFGFMMLSLAKTYWQVILAQGVCVGLGAGCLFVPSVAILSTYFSTRIATAMGIAASGSSLGGVIYPIVFYRLEPRIGFPWATRVIGFIALGTLIISNSVMRIRVLPAARRAVLDLKAFTELPYLFFVLGGFLAFMGLYAPFFYIESYSITYNITSQSLAFYTLSIINSASVFGRIVPNLIADRTGPMNMIIPCCMISGIVALCLIPVRSEAAIIVECVLYGFFSGALVSLPPTVFVHLSPNRGLIGTRMGQGFSVISIGLLLGTPICGWILNGSSFTYRSMPGRIVMDNHAAPQTNGLKPDLSTMASTSTATAQPTTLANGYSNGTSHEEEKALPPELEHWAHTYVPMGTLLERMAQQCYFDLGEVIEQMADLNIGTPQTNGASTAAPDVSKASVDKKLRLMNFANTQQARFIKALVLSDWARNMGDMNKLIELRMWLTQQDEASTQVGDAIMQMKHNMIGAKMPNPNIQGALELLSTSKAPWLPDLGYIAPKPLSAQKLLKTLRDMNFVLSVRLNLHEQLPSHFCNYSIANGRATFVVPNEFELDLAVTDEDTTSPFYFIDIRFLFSDAPPLADGPARAHLEGKVNQLLQAEGLNAAYDFLHGFVLTHKITLLRIQATDLARTRWTECLNVEPVHRSLIVQYWTGQPGGKSWIEIGVIKGHNAQDSDRPHTPARLNVRWFRAGKEILDGKFDIDPENPSMEHILNQVTAAHMTVRLETIKSQLLAISPSDSALNINVKVSSTDPNACALTMKLGENGLETTLRIIPVNGNISISPVSAASIDVEGRLNSDPTIDAAQILSYLNCKLVQDQITRKALQGGWLLLPTTHQGDANKIFAEQVIRRTTFTRHGWGEDWAICLTISLQGVKWWIVRLVSTSPMSRTINTAETLSIPSSTKSFDRHTLMLIESRAVAQVSLSNISSQLRQAKISHEIRHVSPATSQPNITTSPLSSSTTTAVIGIKFEDCMQPSSLPERKLWKPWCGSTMILTHHGVDETAKDAVEVVHVLKTNLTPQIAEILAPLAGKGTSSQDIVFAANGILALQLRTHFGIDLLAAMKSKLRRVERLATCLAAITKRNFAVEKVAVTGLVFRYSAAPQVLKAGILFSDDATQPMQLRFAAEDATNPHRRVQPLLQSLLLAPPGTSSMLEEKSRVERLFDTLYTTTPLLSACATIEAKDPAARPSRLAIRTLAHLRIVYSSPLPSLTLNIEATRKEGKNLWSFTILKDPTPEYDKALDLLQQVWQNKGLEGVKGFRTGIVAEVQAVEKILLDFDAVVRGQGGDEGHEVVVLD</sequence>
<dbReference type="Pfam" id="PF26204">
    <property type="entry name" value="Med14_fung"/>
    <property type="match status" value="1"/>
</dbReference>
<keyword evidence="12" id="KW-0812">Transmembrane</keyword>
<feature type="transmembrane region" description="Helical" evidence="12">
    <location>
        <begin position="190"/>
        <end position="214"/>
    </location>
</feature>
<dbReference type="SUPFAM" id="SSF103473">
    <property type="entry name" value="MFS general substrate transporter"/>
    <property type="match status" value="1"/>
</dbReference>
<keyword evidence="7 10" id="KW-0804">Transcription</keyword>
<evidence type="ECO:0000256" key="7">
    <source>
        <dbReference type="ARBA" id="ARBA00023163"/>
    </source>
</evidence>
<feature type="domain" description="Mediator complex subunit MED14 N-terminal" evidence="13">
    <location>
        <begin position="519"/>
        <end position="724"/>
    </location>
</feature>
<dbReference type="GO" id="GO:0070847">
    <property type="term" value="C:core mediator complex"/>
    <property type="evidence" value="ECO:0007669"/>
    <property type="project" value="TreeGrafter"/>
</dbReference>
<dbReference type="GO" id="GO:0003712">
    <property type="term" value="F:transcription coregulator activity"/>
    <property type="evidence" value="ECO:0007669"/>
    <property type="project" value="UniProtKB-UniRule"/>
</dbReference>
<evidence type="ECO:0000313" key="15">
    <source>
        <dbReference type="Proteomes" id="UP000729357"/>
    </source>
</evidence>
<feature type="transmembrane region" description="Helical" evidence="12">
    <location>
        <begin position="254"/>
        <end position="274"/>
    </location>
</feature>
<dbReference type="EMBL" id="JAHFXS010000042">
    <property type="protein sequence ID" value="KAG9990212.1"/>
    <property type="molecule type" value="Genomic_DNA"/>
</dbReference>
<keyword evidence="6 10" id="KW-0010">Activator</keyword>
<evidence type="ECO:0000256" key="10">
    <source>
        <dbReference type="RuleBase" id="RU365082"/>
    </source>
</evidence>